<dbReference type="EMBL" id="MU274931">
    <property type="protein sequence ID" value="KAI0085474.1"/>
    <property type="molecule type" value="Genomic_DNA"/>
</dbReference>
<protein>
    <submittedName>
        <fullName evidence="1">Tryptophan synthase beta subunit-like PLP-dependent enzyme</fullName>
    </submittedName>
</protein>
<keyword evidence="2" id="KW-1185">Reference proteome</keyword>
<accession>A0ACB8TU47</accession>
<evidence type="ECO:0000313" key="2">
    <source>
        <dbReference type="Proteomes" id="UP001055072"/>
    </source>
</evidence>
<name>A0ACB8TU47_9APHY</name>
<gene>
    <name evidence="1" type="ORF">BDY19DRAFT_449253</name>
</gene>
<organism evidence="1 2">
    <name type="scientific">Irpex rosettiformis</name>
    <dbReference type="NCBI Taxonomy" id="378272"/>
    <lineage>
        <taxon>Eukaryota</taxon>
        <taxon>Fungi</taxon>
        <taxon>Dikarya</taxon>
        <taxon>Basidiomycota</taxon>
        <taxon>Agaricomycotina</taxon>
        <taxon>Agaricomycetes</taxon>
        <taxon>Polyporales</taxon>
        <taxon>Irpicaceae</taxon>
        <taxon>Irpex</taxon>
    </lineage>
</organism>
<evidence type="ECO:0000313" key="1">
    <source>
        <dbReference type="EMBL" id="KAI0085474.1"/>
    </source>
</evidence>
<comment type="caution">
    <text evidence="1">The sequence shown here is derived from an EMBL/GenBank/DDBJ whole genome shotgun (WGS) entry which is preliminary data.</text>
</comment>
<dbReference type="Proteomes" id="UP001055072">
    <property type="component" value="Unassembled WGS sequence"/>
</dbReference>
<sequence>MSSEPLKSLWLETPLIYSKHISAFLGANVYLKLDLLQPSYSFKYRGISRFIQLAIRTHGPSVHCIVASGGNAGLAAACAAKVLGLKCTVYLPAGAIPAILAFFAQEGAEVREVGKCYQEALAAAQDAVAAEENAVLVPAYEDPVIWDGHASVIEETARQLPQGVKPDAVVCCVGGGGLLGGIIVGCKSVGWDDVPIVGMETHGSNCFYQSISLNPGPFPSSPLPPREGVEIVHDSKYNVDVAKLSKLTSRASSLGASWPSPGVVKLALERKGGIKSVCVSDEMAMQTTLKFANDHKLLVELACAATLASAYNPSLFDKLVPPKTDTERTVVFIVCGGFKIFLEDLAEYRTILDAEERARSEWEVWCNGENWNVAKD</sequence>
<proteinExistence type="predicted"/>
<reference evidence="1" key="1">
    <citation type="journal article" date="2021" name="Environ. Microbiol.">
        <title>Gene family expansions and transcriptome signatures uncover fungal adaptations to wood decay.</title>
        <authorList>
            <person name="Hage H."/>
            <person name="Miyauchi S."/>
            <person name="Viragh M."/>
            <person name="Drula E."/>
            <person name="Min B."/>
            <person name="Chaduli D."/>
            <person name="Navarro D."/>
            <person name="Favel A."/>
            <person name="Norest M."/>
            <person name="Lesage-Meessen L."/>
            <person name="Balint B."/>
            <person name="Merenyi Z."/>
            <person name="de Eugenio L."/>
            <person name="Morin E."/>
            <person name="Martinez A.T."/>
            <person name="Baldrian P."/>
            <person name="Stursova M."/>
            <person name="Martinez M.J."/>
            <person name="Novotny C."/>
            <person name="Magnuson J.K."/>
            <person name="Spatafora J.W."/>
            <person name="Maurice S."/>
            <person name="Pangilinan J."/>
            <person name="Andreopoulos W."/>
            <person name="LaButti K."/>
            <person name="Hundley H."/>
            <person name="Na H."/>
            <person name="Kuo A."/>
            <person name="Barry K."/>
            <person name="Lipzen A."/>
            <person name="Henrissat B."/>
            <person name="Riley R."/>
            <person name="Ahrendt S."/>
            <person name="Nagy L.G."/>
            <person name="Grigoriev I.V."/>
            <person name="Martin F."/>
            <person name="Rosso M.N."/>
        </authorList>
    </citation>
    <scope>NUCLEOTIDE SEQUENCE</scope>
    <source>
        <strain evidence="1">CBS 384.51</strain>
    </source>
</reference>